<dbReference type="InterPro" id="IPR036465">
    <property type="entry name" value="vWFA_dom_sf"/>
</dbReference>
<feature type="domain" description="PilY1 beta-propeller" evidence="3">
    <location>
        <begin position="715"/>
        <end position="1086"/>
    </location>
</feature>
<dbReference type="GO" id="GO:0046872">
    <property type="term" value="F:metal ion binding"/>
    <property type="evidence" value="ECO:0007669"/>
    <property type="project" value="UniProtKB-KW"/>
</dbReference>
<dbReference type="AlphaFoldDB" id="A0A1T1P6G1"/>
<sequence>MTAHRKKVVLASALTGAVGLGFFIYTLIAAQGQGVLAQAPMNDQVQTPPAFIMAVDDSGSMTFQTQFPGQDGQGCWSTARQSFFSAQGALNTEDSPSVGCGYNHVLPGVRIDENRRGIPPLDSLGFARSAAYNPTYYDPVVKYDPWINNDGNPFPQADLVNTRINPLQAGATVALASNYMGDDFSSSFRIQNGMVLPRGTGYKQRFQDNNGNLYFGNEQVTTSDVTWNGGSQTLLIRFWPATFFVPYTSDTDARPLLAGAAVYDAVQRDRVRNVCGTGCDMWKYTIKATNTDALQNFANWFSFYGNRNRAIIAGMTRSLANVNNMRVGFFRINQNASYDSVNEKLPMRDMGTQSEKTALYNSILALPASGGTPNRQAVNAAGIQFQRTDSAAPVQLACQKNAVMLFTDGYSNQDGPSVSNASGDGNMGIPFADAYDNTMGDIAAKYYNNINGGSPIRADMPSGLVPVPSSCNTANASVRLDCQKNLHVNFYGITLGARGDLFNPNVVQDAYTTPAIYQNWPPRENDERSTVDDIWHAATNTRGQYINARTPAEITQAMRRVLSSVTAGSSPSGTLAQSGARIGVGSFSVAPNYEIANEGTDWFGRLTGYTVSVNPQTRVAVSTAAWEASARMPSAAARNVLVSKAGVVSAFNETNISLSDLCTKSTALYPGMSLCTASDLATLGANAATATAYLRGDASGEVRSGGRLRDRTTVLGDIVNSTPVISSPLDDYGYGSLPGNPGATYQAYLNTKKAGRNYMVYVGANDGMLHGFDGGMNGDGVMASNGGVERFAYIPSTALGHMGNLLLPYDPANQSDQKFGHRYYVDGPLAISDTYYGGAWKTSLVGTAGAGGRSVFAMDVTTPTSVTAASRLWEISDLDSSLSAAIRANIGFVLGKPVIVPILSSNGTVTWKAVFGNGYNSASGKAVLFLVDIKTGTPTVTMIEAAESGSTVSGSNGLGNIVVVDRWGGTGQTQRVRDGYADTVYAADQKGAIWKFDLRNTTTALTVPLFTSRTSVENGATYRQPITGGLVASAGENGGVTLFFGTGSFSFQNDPFDTAIQSLYGINDVAAGSVTSTITRSNLQANSIATSGTSRSLVMGSSVAGGQGWYVDLPAGERMVGNPSVASGIVFIPTYVPNPNSVGCASQGSNWLFGLNTRTGGAALDVARNGSPSGAAFASGTAATSLTTQGTTPVKDVGVSAIPRLTPSETGGSLPPGGSSCWMVINVAGAQPMYVPYPCGRQSWRQIQ</sequence>
<dbReference type="EMBL" id="LOJW01000012">
    <property type="protein sequence ID" value="OOW71228.1"/>
    <property type="molecule type" value="Genomic_DNA"/>
</dbReference>
<evidence type="ECO:0000313" key="4">
    <source>
        <dbReference type="EMBL" id="OOW71228.1"/>
    </source>
</evidence>
<protein>
    <submittedName>
        <fullName evidence="4">Pilus assembly protein</fullName>
    </submittedName>
</protein>
<gene>
    <name evidence="4" type="ORF">Xmlh_09210</name>
</gene>
<dbReference type="InterPro" id="IPR008707">
    <property type="entry name" value="B-propeller_PilY1"/>
</dbReference>
<dbReference type="RefSeq" id="WP_078563253.1">
    <property type="nucleotide sequence ID" value="NZ_LOJW01000012.1"/>
</dbReference>
<comment type="caution">
    <text evidence="4">The sequence shown here is derived from an EMBL/GenBank/DDBJ whole genome shotgun (WGS) entry which is preliminary data.</text>
</comment>
<keyword evidence="1" id="KW-0479">Metal-binding</keyword>
<evidence type="ECO:0000259" key="3">
    <source>
        <dbReference type="Pfam" id="PF05567"/>
    </source>
</evidence>
<reference evidence="4 5" key="1">
    <citation type="submission" date="2015-12" db="EMBL/GenBank/DDBJ databases">
        <authorList>
            <person name="Shamseldin A."/>
            <person name="Moawad H."/>
            <person name="Abd El-Rahim W.M."/>
            <person name="Sadowsky M.J."/>
        </authorList>
    </citation>
    <scope>NUCLEOTIDE SEQUENCE [LARGE SCALE GENOMIC DNA]</scope>
    <source>
        <strain evidence="4 5">LMG9050</strain>
    </source>
</reference>
<accession>A0A1T1P6G1</accession>
<evidence type="ECO:0000256" key="2">
    <source>
        <dbReference type="ARBA" id="ARBA00022837"/>
    </source>
</evidence>
<dbReference type="Proteomes" id="UP000190559">
    <property type="component" value="Unassembled WGS sequence"/>
</dbReference>
<dbReference type="Gene3D" id="3.40.50.410">
    <property type="entry name" value="von Willebrand factor, type A domain"/>
    <property type="match status" value="1"/>
</dbReference>
<proteinExistence type="predicted"/>
<keyword evidence="2" id="KW-0106">Calcium</keyword>
<name>A0A1T1P6G1_9XANT</name>
<evidence type="ECO:0000256" key="1">
    <source>
        <dbReference type="ARBA" id="ARBA00022723"/>
    </source>
</evidence>
<dbReference type="Pfam" id="PF05567">
    <property type="entry name" value="T4P_PilY1"/>
    <property type="match status" value="1"/>
</dbReference>
<evidence type="ECO:0000313" key="5">
    <source>
        <dbReference type="Proteomes" id="UP000190559"/>
    </source>
</evidence>
<organism evidence="4 5">
    <name type="scientific">Xanthomonas axonopodis pv. melhusii</name>
    <dbReference type="NCBI Taxonomy" id="487834"/>
    <lineage>
        <taxon>Bacteria</taxon>
        <taxon>Pseudomonadati</taxon>
        <taxon>Pseudomonadota</taxon>
        <taxon>Gammaproteobacteria</taxon>
        <taxon>Lysobacterales</taxon>
        <taxon>Lysobacteraceae</taxon>
        <taxon>Xanthomonas</taxon>
    </lineage>
</organism>